<sequence>MGAVHVSVDWAPATAVYVSAVGAAAGPFGVALTTDEVPVPAALIAVTRK</sequence>
<reference evidence="1" key="1">
    <citation type="submission" date="2020-05" db="EMBL/GenBank/DDBJ databases">
        <authorList>
            <person name="Chiriac C."/>
            <person name="Salcher M."/>
            <person name="Ghai R."/>
            <person name="Kavagutti S V."/>
        </authorList>
    </citation>
    <scope>NUCLEOTIDE SEQUENCE</scope>
</reference>
<protein>
    <submittedName>
        <fullName evidence="1">Unannotated protein</fullName>
    </submittedName>
</protein>
<dbReference type="AlphaFoldDB" id="A0A6J6GCE4"/>
<name>A0A6J6GCE4_9ZZZZ</name>
<accession>A0A6J6GCE4</accession>
<organism evidence="1">
    <name type="scientific">freshwater metagenome</name>
    <dbReference type="NCBI Taxonomy" id="449393"/>
    <lineage>
        <taxon>unclassified sequences</taxon>
        <taxon>metagenomes</taxon>
        <taxon>ecological metagenomes</taxon>
    </lineage>
</organism>
<proteinExistence type="predicted"/>
<dbReference type="EMBL" id="CAEZTS010000254">
    <property type="protein sequence ID" value="CAB4597223.1"/>
    <property type="molecule type" value="Genomic_DNA"/>
</dbReference>
<gene>
    <name evidence="1" type="ORF">UFOPK1722_01980</name>
</gene>
<evidence type="ECO:0000313" key="1">
    <source>
        <dbReference type="EMBL" id="CAB4597223.1"/>
    </source>
</evidence>